<evidence type="ECO:0000256" key="1">
    <source>
        <dbReference type="SAM" id="MobiDB-lite"/>
    </source>
</evidence>
<protein>
    <recommendedName>
        <fullName evidence="3">Reverse transcriptase domain-containing protein</fullName>
    </recommendedName>
</protein>
<sequence length="548" mass="61366">MPEDPYAYVVAAFQALPPPDYVPGPEEPEQAPPSPVYIPYVPEPVYLEYIPPEDDVFPAEEQPLPAAASPTAESPGYIPESNPNEDLEEDDDEDREEDPADYPADHDDEEEEETYVDDADEEDEERHEDDDDEEEEHPALADSIPPPPALRVTARISFRPKSLTLSFTKEDAKRFLAMPIPPPSPLTPLSSPSPQITSPPLPASPPILRIPLLVASPPLQLLSFDCRADRPEVTLPPRKRLSIVHCPGYEARESSVAAAARPIEDPRDVAEEEAMMTLEEVNTRVTELAALQEQDTQDIYGVMEDTQGRQTEIFQIVEALVDDSQYHYETDQLVDQEARCSREAWAHSIGLSSTKMAPKKAASKQTTRLNPGATSNPNQAPSTTTTTITNAQLQAMIDQGVNDALSACDANQTGDYSHTSGTGVKRTERVTRECTYQDFMKCQPLYFKGTEGVVELTQWFERMETVFRISNSLVENQVKFATCTLLAGALTWWNSHVRIVGNDTAYVMTWIELKKKMADKYCLRNEMKKIETEFWNLEVQGIDVTRYN</sequence>
<reference evidence="2" key="1">
    <citation type="journal article" date="2019" name="Sci. Rep.">
        <title>Draft genome of Tanacetum cinerariifolium, the natural source of mosquito coil.</title>
        <authorList>
            <person name="Yamashiro T."/>
            <person name="Shiraishi A."/>
            <person name="Satake H."/>
            <person name="Nakayama K."/>
        </authorList>
    </citation>
    <scope>NUCLEOTIDE SEQUENCE</scope>
</reference>
<dbReference type="EMBL" id="BKCJ010483804">
    <property type="protein sequence ID" value="GFA76616.1"/>
    <property type="molecule type" value="Genomic_DNA"/>
</dbReference>
<feature type="compositionally biased region" description="Polar residues" evidence="1">
    <location>
        <begin position="363"/>
        <end position="373"/>
    </location>
</feature>
<comment type="caution">
    <text evidence="2">The sequence shown here is derived from an EMBL/GenBank/DDBJ whole genome shotgun (WGS) entry which is preliminary data.</text>
</comment>
<feature type="region of interest" description="Disordered" evidence="1">
    <location>
        <begin position="355"/>
        <end position="384"/>
    </location>
</feature>
<evidence type="ECO:0008006" key="3">
    <source>
        <dbReference type="Google" id="ProtNLM"/>
    </source>
</evidence>
<evidence type="ECO:0000313" key="2">
    <source>
        <dbReference type="EMBL" id="GFA76616.1"/>
    </source>
</evidence>
<feature type="region of interest" description="Disordered" evidence="1">
    <location>
        <begin position="16"/>
        <end position="39"/>
    </location>
</feature>
<feature type="compositionally biased region" description="Low complexity" evidence="1">
    <location>
        <begin position="374"/>
        <end position="384"/>
    </location>
</feature>
<dbReference type="AlphaFoldDB" id="A0A699K721"/>
<gene>
    <name evidence="2" type="ORF">Tci_648588</name>
</gene>
<organism evidence="2">
    <name type="scientific">Tanacetum cinerariifolium</name>
    <name type="common">Dalmatian daisy</name>
    <name type="synonym">Chrysanthemum cinerariifolium</name>
    <dbReference type="NCBI Taxonomy" id="118510"/>
    <lineage>
        <taxon>Eukaryota</taxon>
        <taxon>Viridiplantae</taxon>
        <taxon>Streptophyta</taxon>
        <taxon>Embryophyta</taxon>
        <taxon>Tracheophyta</taxon>
        <taxon>Spermatophyta</taxon>
        <taxon>Magnoliopsida</taxon>
        <taxon>eudicotyledons</taxon>
        <taxon>Gunneridae</taxon>
        <taxon>Pentapetalae</taxon>
        <taxon>asterids</taxon>
        <taxon>campanulids</taxon>
        <taxon>Asterales</taxon>
        <taxon>Asteraceae</taxon>
        <taxon>Asteroideae</taxon>
        <taxon>Anthemideae</taxon>
        <taxon>Anthemidinae</taxon>
        <taxon>Tanacetum</taxon>
    </lineage>
</organism>
<name>A0A699K721_TANCI</name>
<feature type="region of interest" description="Disordered" evidence="1">
    <location>
        <begin position="51"/>
        <end position="149"/>
    </location>
</feature>
<accession>A0A699K721</accession>
<proteinExistence type="predicted"/>
<feature type="compositionally biased region" description="Acidic residues" evidence="1">
    <location>
        <begin position="83"/>
        <end position="136"/>
    </location>
</feature>